<comment type="function">
    <text evidence="2">Endopeptidase that degrades small peptides of less than 7 kDa, such as glucagon and insulin.</text>
</comment>
<comment type="caution">
    <text evidence="21">The sequence shown here is derived from an EMBL/GenBank/DDBJ whole genome shotgun (WGS) entry which is preliminary data.</text>
</comment>
<evidence type="ECO:0000256" key="11">
    <source>
        <dbReference type="ARBA" id="ARBA00029597"/>
    </source>
</evidence>
<dbReference type="PROSITE" id="PS00143">
    <property type="entry name" value="INSULINASE"/>
    <property type="match status" value="1"/>
</dbReference>
<gene>
    <name evidence="21" type="ORF">M3P05_14920</name>
</gene>
<keyword evidence="15" id="KW-0175">Coiled coil</keyword>
<dbReference type="EC" id="3.4.24.55" evidence="4"/>
<accession>A0ABT0PJ06</accession>
<organism evidence="21 22">
    <name type="scientific">Parendozoicomonas callyspongiae</name>
    <dbReference type="NCBI Taxonomy" id="2942213"/>
    <lineage>
        <taxon>Bacteria</taxon>
        <taxon>Pseudomonadati</taxon>
        <taxon>Pseudomonadota</taxon>
        <taxon>Gammaproteobacteria</taxon>
        <taxon>Oceanospirillales</taxon>
        <taxon>Endozoicomonadaceae</taxon>
        <taxon>Parendozoicomonas</taxon>
    </lineage>
</organism>
<evidence type="ECO:0000256" key="15">
    <source>
        <dbReference type="SAM" id="Coils"/>
    </source>
</evidence>
<evidence type="ECO:0000256" key="9">
    <source>
        <dbReference type="ARBA" id="ARBA00022833"/>
    </source>
</evidence>
<dbReference type="PROSITE" id="PS51257">
    <property type="entry name" value="PROKAR_LIPOPROTEIN"/>
    <property type="match status" value="1"/>
</dbReference>
<evidence type="ECO:0000259" key="20">
    <source>
        <dbReference type="Pfam" id="PF22456"/>
    </source>
</evidence>
<evidence type="ECO:0000256" key="2">
    <source>
        <dbReference type="ARBA" id="ARBA00002184"/>
    </source>
</evidence>
<evidence type="ECO:0000313" key="21">
    <source>
        <dbReference type="EMBL" id="MCL6271216.1"/>
    </source>
</evidence>
<name>A0ABT0PJ06_9GAMM</name>
<feature type="domain" description="Peptidase M16 C-terminal" evidence="18">
    <location>
        <begin position="215"/>
        <end position="394"/>
    </location>
</feature>
<dbReference type="InterPro" id="IPR011249">
    <property type="entry name" value="Metalloenz_LuxS/M16"/>
</dbReference>
<feature type="domain" description="Peptidase M16 N-terminal" evidence="17">
    <location>
        <begin position="55"/>
        <end position="182"/>
    </location>
</feature>
<dbReference type="InterPro" id="IPR001431">
    <property type="entry name" value="Pept_M16_Zn_BS"/>
</dbReference>
<keyword evidence="22" id="KW-1185">Reference proteome</keyword>
<dbReference type="PANTHER" id="PTHR43690">
    <property type="entry name" value="NARDILYSIN"/>
    <property type="match status" value="1"/>
</dbReference>
<reference evidence="21 22" key="1">
    <citation type="submission" date="2022-05" db="EMBL/GenBank/DDBJ databases">
        <authorList>
            <person name="Park J.-S."/>
        </authorList>
    </citation>
    <scope>NUCLEOTIDE SEQUENCE [LARGE SCALE GENOMIC DNA]</scope>
    <source>
        <strain evidence="21 22">2012CJ34-2</strain>
    </source>
</reference>
<feature type="signal peptide" evidence="16">
    <location>
        <begin position="1"/>
        <end position="24"/>
    </location>
</feature>
<evidence type="ECO:0000256" key="3">
    <source>
        <dbReference type="ARBA" id="ARBA00007261"/>
    </source>
</evidence>
<dbReference type="InterPro" id="IPR050626">
    <property type="entry name" value="Peptidase_M16"/>
</dbReference>
<keyword evidence="16" id="KW-0732">Signal</keyword>
<keyword evidence="7" id="KW-0479">Metal-binding</keyword>
<keyword evidence="8" id="KW-0378">Hydrolase</keyword>
<dbReference type="Pfam" id="PF05193">
    <property type="entry name" value="Peptidase_M16_C"/>
    <property type="match status" value="1"/>
</dbReference>
<evidence type="ECO:0000256" key="6">
    <source>
        <dbReference type="ARBA" id="ARBA00022670"/>
    </source>
</evidence>
<dbReference type="PANTHER" id="PTHR43690:SF18">
    <property type="entry name" value="INSULIN-DEGRADING ENZYME-RELATED"/>
    <property type="match status" value="1"/>
</dbReference>
<evidence type="ECO:0000259" key="19">
    <source>
        <dbReference type="Pfam" id="PF16187"/>
    </source>
</evidence>
<keyword evidence="10" id="KW-0482">Metalloprotease</keyword>
<proteinExistence type="inferred from homology"/>
<sequence length="955" mass="108510">MTRFLNSAIAIVTIFLVTACQTNAAPSFYARDEIVKSPNDPREYRYLKLDNGVQVALVSSETTNSSAVAINVHAGSSQEPDEWPGLAHLLEHMLFLGSDKYPGADDFDSFLSDHGGSSNAWTSDTDTIFYLTIPNAHYADALERVSRFFIFPKMDPDFLERERHAVDSEFQIYRQQDGRRFHLIERATANPKHPANRFSVGNLNTLKDHDGLSLREALLKFHDQWYFGANISVAIVSNASLDEMEQLARANFSPVRAVKEIKPRPKLPPRFSKKELGVRVDSLAQQQMRNLSLEFYLPTDPHAVYLKPLPYIAHLLGHEARGSLASILKKKGWIQDLVAYNEDNTLDANITLEMSLTKEGFERINDITGQVFAYIDLIKKHGVTQTRFDELKQEYGLVFQFLEQGSAEEAAISLASSMALLPPRDLIQSRYIFRKFVPEKIRNYLNMLTPDNMRMRVATHEALAANEEQIQTEPWMGGRYTIRSLSKAEKSSLASARPDSSLALPPPNPFMPDDLSIVDEKSAEKPQLLMAQPGFKSWFLHDNDFNVPRSSIILRFAAPHLVDSPENVMRMALFDNLFYRSFTETAYMASLGGLDYNFGWDDRGFVLQFFGYSDKLPLFLSTVLTQARQLKISDEELARSKEELEEAINNKSKEDPSHQLFRTMRKLLYPLEFDDSKKLLELKNTSTEDLQEWVGRLFNQLSIAAFIHGNVKQSTAESITNSVAGMASGPDNNNFKTFPKIIRDEPEFPICFISYDKDDSALMVFSQSEKRDHKARAVYQVMASIISSPFYAQLRTKEQLGYIVWAHDIEQSQFPGMAFIIQSPSTLPEQLDDRVTAFLKQFNESVSGLTDETLQQHKEGIIANLTEPNPNLFAATDDYWTDIDSGYPKFDQTEKLVDATNRVTVKDIQALYARILKRQKQFRIYGYGKGSISENAPPACNAPDFRDQFLERVSR</sequence>
<evidence type="ECO:0000256" key="4">
    <source>
        <dbReference type="ARBA" id="ARBA00012449"/>
    </source>
</evidence>
<feature type="domain" description="Coenzyme PQQ synthesis protein F-like C-terminal lobe" evidence="20">
    <location>
        <begin position="782"/>
        <end position="880"/>
    </location>
</feature>
<evidence type="ECO:0000256" key="1">
    <source>
        <dbReference type="ARBA" id="ARBA00001947"/>
    </source>
</evidence>
<dbReference type="InterPro" id="IPR007863">
    <property type="entry name" value="Peptidase_M16_C"/>
</dbReference>
<evidence type="ECO:0000256" key="10">
    <source>
        <dbReference type="ARBA" id="ARBA00023049"/>
    </source>
</evidence>
<comment type="cofactor">
    <cofactor evidence="1">
        <name>Zn(2+)</name>
        <dbReference type="ChEBI" id="CHEBI:29105"/>
    </cofactor>
</comment>
<dbReference type="RefSeq" id="WP_249700659.1">
    <property type="nucleotide sequence ID" value="NZ_JAMFLX010000021.1"/>
</dbReference>
<comment type="similarity">
    <text evidence="3 14">Belongs to the peptidase M16 family.</text>
</comment>
<evidence type="ECO:0000259" key="18">
    <source>
        <dbReference type="Pfam" id="PF05193"/>
    </source>
</evidence>
<evidence type="ECO:0000256" key="16">
    <source>
        <dbReference type="SAM" id="SignalP"/>
    </source>
</evidence>
<keyword evidence="9" id="KW-0862">Zinc</keyword>
<keyword evidence="6" id="KW-0645">Protease</keyword>
<feature type="chain" id="PRO_5047017990" description="Protease 3" evidence="16">
    <location>
        <begin position="25"/>
        <end position="955"/>
    </location>
</feature>
<evidence type="ECO:0000256" key="7">
    <source>
        <dbReference type="ARBA" id="ARBA00022723"/>
    </source>
</evidence>
<evidence type="ECO:0000259" key="17">
    <source>
        <dbReference type="Pfam" id="PF00675"/>
    </source>
</evidence>
<evidence type="ECO:0000256" key="5">
    <source>
        <dbReference type="ARBA" id="ARBA00017565"/>
    </source>
</evidence>
<protein>
    <recommendedName>
        <fullName evidence="5">Protease 3</fullName>
        <ecNumber evidence="4">3.4.24.55</ecNumber>
    </recommendedName>
    <alternativeName>
        <fullName evidence="13">Pitrilysin</fullName>
    </alternativeName>
    <alternativeName>
        <fullName evidence="12">Protease III</fullName>
    </alternativeName>
    <alternativeName>
        <fullName evidence="11">Protease pi</fullName>
    </alternativeName>
</protein>
<feature type="domain" description="Peptidase M16 middle/third" evidence="19">
    <location>
        <begin position="399"/>
        <end position="679"/>
    </location>
</feature>
<dbReference type="EMBL" id="JAMFLX010000021">
    <property type="protein sequence ID" value="MCL6271216.1"/>
    <property type="molecule type" value="Genomic_DNA"/>
</dbReference>
<dbReference type="Pfam" id="PF00675">
    <property type="entry name" value="Peptidase_M16"/>
    <property type="match status" value="1"/>
</dbReference>
<dbReference type="Pfam" id="PF16187">
    <property type="entry name" value="Peptidase_M16_M"/>
    <property type="match status" value="1"/>
</dbReference>
<dbReference type="SUPFAM" id="SSF63411">
    <property type="entry name" value="LuxS/MPP-like metallohydrolase"/>
    <property type="match status" value="4"/>
</dbReference>
<evidence type="ECO:0000313" key="22">
    <source>
        <dbReference type="Proteomes" id="UP001203338"/>
    </source>
</evidence>
<dbReference type="Pfam" id="PF22456">
    <property type="entry name" value="PqqF-like_C_4"/>
    <property type="match status" value="1"/>
</dbReference>
<dbReference type="InterPro" id="IPR054734">
    <property type="entry name" value="PqqF-like_C_4"/>
</dbReference>
<feature type="coiled-coil region" evidence="15">
    <location>
        <begin position="627"/>
        <end position="654"/>
    </location>
</feature>
<dbReference type="InterPro" id="IPR032632">
    <property type="entry name" value="Peptidase_M16_M"/>
</dbReference>
<evidence type="ECO:0000256" key="14">
    <source>
        <dbReference type="RuleBase" id="RU004447"/>
    </source>
</evidence>
<dbReference type="Gene3D" id="3.30.830.10">
    <property type="entry name" value="Metalloenzyme, LuxS/M16 peptidase-like"/>
    <property type="match status" value="4"/>
</dbReference>
<evidence type="ECO:0000256" key="13">
    <source>
        <dbReference type="ARBA" id="ARBA00033450"/>
    </source>
</evidence>
<evidence type="ECO:0000256" key="8">
    <source>
        <dbReference type="ARBA" id="ARBA00022801"/>
    </source>
</evidence>
<dbReference type="InterPro" id="IPR011765">
    <property type="entry name" value="Pept_M16_N"/>
</dbReference>
<dbReference type="Proteomes" id="UP001203338">
    <property type="component" value="Unassembled WGS sequence"/>
</dbReference>
<evidence type="ECO:0000256" key="12">
    <source>
        <dbReference type="ARBA" id="ARBA00031184"/>
    </source>
</evidence>